<dbReference type="PANTHER" id="PTHR43464:SF19">
    <property type="entry name" value="UBIQUINONE BIOSYNTHESIS O-METHYLTRANSFERASE, MITOCHONDRIAL"/>
    <property type="match status" value="1"/>
</dbReference>
<evidence type="ECO:0000313" key="5">
    <source>
        <dbReference type="Proteomes" id="UP000292003"/>
    </source>
</evidence>
<dbReference type="OrthoDB" id="189743at2"/>
<dbReference type="GO" id="GO:0032259">
    <property type="term" value="P:methylation"/>
    <property type="evidence" value="ECO:0007669"/>
    <property type="project" value="UniProtKB-KW"/>
</dbReference>
<evidence type="ECO:0000313" key="4">
    <source>
        <dbReference type="EMBL" id="RZQ60521.1"/>
    </source>
</evidence>
<dbReference type="GO" id="GO:0008757">
    <property type="term" value="F:S-adenosylmethionine-dependent methyltransferase activity"/>
    <property type="evidence" value="ECO:0007669"/>
    <property type="project" value="InterPro"/>
</dbReference>
<dbReference type="Gene3D" id="3.40.50.150">
    <property type="entry name" value="Vaccinia Virus protein VP39"/>
    <property type="match status" value="1"/>
</dbReference>
<gene>
    <name evidence="4" type="ORF">EWH70_27965</name>
</gene>
<keyword evidence="2 4" id="KW-0808">Transferase</keyword>
<dbReference type="Pfam" id="PF05724">
    <property type="entry name" value="TPMT"/>
    <property type="match status" value="1"/>
</dbReference>
<dbReference type="PANTHER" id="PTHR43464">
    <property type="entry name" value="METHYLTRANSFERASE"/>
    <property type="match status" value="1"/>
</dbReference>
<organism evidence="4 5">
    <name type="scientific">Amycolatopsis suaedae</name>
    <dbReference type="NCBI Taxonomy" id="2510978"/>
    <lineage>
        <taxon>Bacteria</taxon>
        <taxon>Bacillati</taxon>
        <taxon>Actinomycetota</taxon>
        <taxon>Actinomycetes</taxon>
        <taxon>Pseudonocardiales</taxon>
        <taxon>Pseudonocardiaceae</taxon>
        <taxon>Amycolatopsis</taxon>
    </lineage>
</organism>
<evidence type="ECO:0000256" key="2">
    <source>
        <dbReference type="ARBA" id="ARBA00022679"/>
    </source>
</evidence>
<sequence>MSDDGADAHTRKLAAADPVGWFERLYTEAEQGQAVVPWDVADPHRLLTEWARDRAPAGRGRALVVGCGFGRDAEFVAGLGFTTVAFDVSETAIRAARSRHPGSPVQYVAADLLAPPPGWPGSFDLVVESLTVQAMPVSLRPEATAAVGRLVAPGGTLLVIAAGTDTSPEDGPPWPLTRAEIDAFATERLRPVRVEALRDDELRWRAEFLAAG</sequence>
<keyword evidence="5" id="KW-1185">Reference proteome</keyword>
<keyword evidence="3" id="KW-0949">S-adenosyl-L-methionine</keyword>
<reference evidence="4 5" key="1">
    <citation type="submission" date="2019-02" db="EMBL/GenBank/DDBJ databases">
        <title>Draft genome sequence of Amycolatopsis sp. 8-3EHSu isolated from roots of Suaeda maritima.</title>
        <authorList>
            <person name="Duangmal K."/>
            <person name="Chantavorakit T."/>
        </authorList>
    </citation>
    <scope>NUCLEOTIDE SEQUENCE [LARGE SCALE GENOMIC DNA]</scope>
    <source>
        <strain evidence="4 5">8-3EHSu</strain>
    </source>
</reference>
<dbReference type="RefSeq" id="WP_130478526.1">
    <property type="nucleotide sequence ID" value="NZ_SFCC01000016.1"/>
</dbReference>
<evidence type="ECO:0000256" key="1">
    <source>
        <dbReference type="ARBA" id="ARBA00022603"/>
    </source>
</evidence>
<name>A0A4Q7IZN5_9PSEU</name>
<dbReference type="SUPFAM" id="SSF53335">
    <property type="entry name" value="S-adenosyl-L-methionine-dependent methyltransferases"/>
    <property type="match status" value="1"/>
</dbReference>
<protein>
    <submittedName>
        <fullName evidence="4">Class I SAM-dependent methyltransferase</fullName>
    </submittedName>
</protein>
<keyword evidence="1 4" id="KW-0489">Methyltransferase</keyword>
<dbReference type="PROSITE" id="PS51585">
    <property type="entry name" value="SAM_MT_TPMT"/>
    <property type="match status" value="1"/>
</dbReference>
<accession>A0A4Q7IZN5</accession>
<evidence type="ECO:0000256" key="3">
    <source>
        <dbReference type="ARBA" id="ARBA00022691"/>
    </source>
</evidence>
<dbReference type="InterPro" id="IPR029063">
    <property type="entry name" value="SAM-dependent_MTases_sf"/>
</dbReference>
<proteinExistence type="predicted"/>
<dbReference type="InterPro" id="IPR008854">
    <property type="entry name" value="TPMT"/>
</dbReference>
<dbReference type="CDD" id="cd02440">
    <property type="entry name" value="AdoMet_MTases"/>
    <property type="match status" value="1"/>
</dbReference>
<dbReference type="Proteomes" id="UP000292003">
    <property type="component" value="Unassembled WGS sequence"/>
</dbReference>
<comment type="caution">
    <text evidence="4">The sequence shown here is derived from an EMBL/GenBank/DDBJ whole genome shotgun (WGS) entry which is preliminary data.</text>
</comment>
<dbReference type="EMBL" id="SFCC01000016">
    <property type="protein sequence ID" value="RZQ60521.1"/>
    <property type="molecule type" value="Genomic_DNA"/>
</dbReference>
<dbReference type="AlphaFoldDB" id="A0A4Q7IZN5"/>